<evidence type="ECO:0000313" key="2">
    <source>
        <dbReference type="EMBL" id="JAP17487.1"/>
    </source>
</evidence>
<evidence type="ECO:0000256" key="1">
    <source>
        <dbReference type="SAM" id="MobiDB-lite"/>
    </source>
</evidence>
<dbReference type="EMBL" id="GEDG01022461">
    <property type="protein sequence ID" value="JAP17487.1"/>
    <property type="molecule type" value="Transcribed_RNA"/>
</dbReference>
<sequence length="61" mass="7135">MNECSFGKTYNNNPTKLKAKGETPRWTKKNEKKTSKESLMCLELRNVWTLCTVQNWSFTCS</sequence>
<accession>A0A0V0HAS8</accession>
<feature type="region of interest" description="Disordered" evidence="1">
    <location>
        <begin position="1"/>
        <end position="31"/>
    </location>
</feature>
<protein>
    <submittedName>
        <fullName evidence="2">Putative ovule protein</fullName>
    </submittedName>
</protein>
<dbReference type="AlphaFoldDB" id="A0A0V0HAS8"/>
<feature type="compositionally biased region" description="Basic and acidic residues" evidence="1">
    <location>
        <begin position="19"/>
        <end position="31"/>
    </location>
</feature>
<organism evidence="2">
    <name type="scientific">Solanum chacoense</name>
    <name type="common">Chaco potato</name>
    <dbReference type="NCBI Taxonomy" id="4108"/>
    <lineage>
        <taxon>Eukaryota</taxon>
        <taxon>Viridiplantae</taxon>
        <taxon>Streptophyta</taxon>
        <taxon>Embryophyta</taxon>
        <taxon>Tracheophyta</taxon>
        <taxon>Spermatophyta</taxon>
        <taxon>Magnoliopsida</taxon>
        <taxon>eudicotyledons</taxon>
        <taxon>Gunneridae</taxon>
        <taxon>Pentapetalae</taxon>
        <taxon>asterids</taxon>
        <taxon>lamiids</taxon>
        <taxon>Solanales</taxon>
        <taxon>Solanaceae</taxon>
        <taxon>Solanoideae</taxon>
        <taxon>Solaneae</taxon>
        <taxon>Solanum</taxon>
    </lineage>
</organism>
<reference evidence="2" key="1">
    <citation type="submission" date="2015-12" db="EMBL/GenBank/DDBJ databases">
        <title>Gene expression during late stages of embryo sac development: a critical building block for successful pollen-pistil interactions.</title>
        <authorList>
            <person name="Liu Y."/>
            <person name="Joly V."/>
            <person name="Sabar M."/>
            <person name="Matton D.P."/>
        </authorList>
    </citation>
    <scope>NUCLEOTIDE SEQUENCE</scope>
</reference>
<name>A0A0V0HAS8_SOLCH</name>
<proteinExistence type="predicted"/>